<dbReference type="Gene3D" id="1.10.580.10">
    <property type="entry name" value="Citrate Synthase, domain 1"/>
    <property type="match status" value="2"/>
</dbReference>
<comment type="pathway">
    <text evidence="1">Carbohydrate metabolism; tricarboxylic acid cycle.</text>
</comment>
<dbReference type="InterPro" id="IPR002020">
    <property type="entry name" value="Citrate_synthase"/>
</dbReference>
<dbReference type="PROSITE" id="PS00480">
    <property type="entry name" value="CITRATE_SYNTHASE"/>
    <property type="match status" value="1"/>
</dbReference>
<dbReference type="EC" id="2.3.3.16" evidence="3"/>
<proteinExistence type="inferred from homology"/>
<keyword evidence="4 5" id="KW-0808">Transferase</keyword>
<dbReference type="PRINTS" id="PR00143">
    <property type="entry name" value="CITRTSNTHASE"/>
</dbReference>
<organism evidence="6 7">
    <name type="scientific">Gaiella occulta</name>
    <dbReference type="NCBI Taxonomy" id="1002870"/>
    <lineage>
        <taxon>Bacteria</taxon>
        <taxon>Bacillati</taxon>
        <taxon>Actinomycetota</taxon>
        <taxon>Thermoleophilia</taxon>
        <taxon>Gaiellales</taxon>
        <taxon>Gaiellaceae</taxon>
        <taxon>Gaiella</taxon>
    </lineage>
</organism>
<dbReference type="OrthoDB" id="9800864at2"/>
<dbReference type="AlphaFoldDB" id="A0A7M2YY47"/>
<dbReference type="GO" id="GO:0005829">
    <property type="term" value="C:cytosol"/>
    <property type="evidence" value="ECO:0007669"/>
    <property type="project" value="TreeGrafter"/>
</dbReference>
<dbReference type="GO" id="GO:0005975">
    <property type="term" value="P:carbohydrate metabolic process"/>
    <property type="evidence" value="ECO:0007669"/>
    <property type="project" value="TreeGrafter"/>
</dbReference>
<dbReference type="PANTHER" id="PTHR11739">
    <property type="entry name" value="CITRATE SYNTHASE"/>
    <property type="match status" value="1"/>
</dbReference>
<evidence type="ECO:0000256" key="3">
    <source>
        <dbReference type="ARBA" id="ARBA00012972"/>
    </source>
</evidence>
<dbReference type="NCBIfam" id="NF009005">
    <property type="entry name" value="PRK12350.1"/>
    <property type="match status" value="1"/>
</dbReference>
<evidence type="ECO:0000313" key="7">
    <source>
        <dbReference type="Proteomes" id="UP000254134"/>
    </source>
</evidence>
<dbReference type="InterPro" id="IPR019810">
    <property type="entry name" value="Citrate_synthase_AS"/>
</dbReference>
<dbReference type="PANTHER" id="PTHR11739:SF23">
    <property type="entry name" value="CITRATE SYNTHASE 2-RELATED"/>
    <property type="match status" value="1"/>
</dbReference>
<dbReference type="FunFam" id="1.10.230.10:FF:000006">
    <property type="entry name" value="Citrate synthase 2"/>
    <property type="match status" value="1"/>
</dbReference>
<dbReference type="EMBL" id="QQZY01000003">
    <property type="protein sequence ID" value="RDI74794.1"/>
    <property type="molecule type" value="Genomic_DNA"/>
</dbReference>
<dbReference type="Gene3D" id="1.10.230.10">
    <property type="entry name" value="Cytochrome P450-Terp, domain 2"/>
    <property type="match status" value="1"/>
</dbReference>
<evidence type="ECO:0000256" key="4">
    <source>
        <dbReference type="ARBA" id="ARBA00022679"/>
    </source>
</evidence>
<dbReference type="InterPro" id="IPR036969">
    <property type="entry name" value="Citrate_synthase_sf"/>
</dbReference>
<sequence>MSEFKPGLEGVVAFETEIAEPDRDGGALRYRGVDIEELVGVVPFEKVWGLLVDDRPEPGLTPAEPYRADGLTGNAPADLQAVTAHLGGEWGLGQLIDISDGQAEADLRRLSATMISVAAQSARVADGNHVPVDPGVIAQGRTAAERFLLEWRGEADPKHVQAIDTYWICTAEHGLNASTFTARVVASTGADCAACLSSAVGALSGPLHGGAPARVLPMLDGAAAAGSVEGYVGNLLDSGERLMGFGHRVYRAEDPRARLLRDTARKLGSPRFAVAEELERVALAELHRRKPDRVLATNVEFWSAVVLDVADIPPRLAPAMFACSRTAGWSAHIMEQKRLGRLVRPAARYVGPGARPLASV</sequence>
<reference evidence="7" key="2">
    <citation type="journal article" date="2019" name="MicrobiologyOpen">
        <title>High-quality draft genome sequence of Gaiella occulta isolated from a 150 meter deep mineral water borehole and comparison with the genome sequences of other deep-branching lineages of the phylum Actinobacteria.</title>
        <authorList>
            <person name="Severino R."/>
            <person name="Froufe H.J.C."/>
            <person name="Barroso C."/>
            <person name="Albuquerque L."/>
            <person name="Lobo-da-Cunha A."/>
            <person name="da Costa M.S."/>
            <person name="Egas C."/>
        </authorList>
    </citation>
    <scope>NUCLEOTIDE SEQUENCE [LARGE SCALE GENOMIC DNA]</scope>
    <source>
        <strain evidence="7">F2-233</strain>
    </source>
</reference>
<dbReference type="InterPro" id="IPR016142">
    <property type="entry name" value="Citrate_synth-like_lrg_a-sub"/>
</dbReference>
<dbReference type="Proteomes" id="UP000254134">
    <property type="component" value="Unassembled WGS sequence"/>
</dbReference>
<dbReference type="UniPathway" id="UPA00223"/>
<dbReference type="GO" id="GO:0006099">
    <property type="term" value="P:tricarboxylic acid cycle"/>
    <property type="evidence" value="ECO:0007669"/>
    <property type="project" value="UniProtKB-UniPathway"/>
</dbReference>
<name>A0A7M2YY47_9ACTN</name>
<gene>
    <name evidence="6" type="ORF">Gocc_1683</name>
</gene>
<dbReference type="Pfam" id="PF00285">
    <property type="entry name" value="Citrate_synt"/>
    <property type="match status" value="1"/>
</dbReference>
<accession>A0A7M2YY47</accession>
<dbReference type="RefSeq" id="WP_114796087.1">
    <property type="nucleotide sequence ID" value="NZ_QQZY01000003.1"/>
</dbReference>
<evidence type="ECO:0000256" key="5">
    <source>
        <dbReference type="RuleBase" id="RU003406"/>
    </source>
</evidence>
<protein>
    <recommendedName>
        <fullName evidence="3">citrate synthase (unknown stereospecificity)</fullName>
        <ecNumber evidence="3">2.3.3.16</ecNumber>
    </recommendedName>
</protein>
<dbReference type="SUPFAM" id="SSF48256">
    <property type="entry name" value="Citrate synthase"/>
    <property type="match status" value="1"/>
</dbReference>
<dbReference type="InterPro" id="IPR016143">
    <property type="entry name" value="Citrate_synth-like_sm_a-sub"/>
</dbReference>
<evidence type="ECO:0000313" key="6">
    <source>
        <dbReference type="EMBL" id="RDI74794.1"/>
    </source>
</evidence>
<evidence type="ECO:0000256" key="2">
    <source>
        <dbReference type="ARBA" id="ARBA00010566"/>
    </source>
</evidence>
<keyword evidence="7" id="KW-1185">Reference proteome</keyword>
<dbReference type="GO" id="GO:0036440">
    <property type="term" value="F:citrate synthase activity"/>
    <property type="evidence" value="ECO:0007669"/>
    <property type="project" value="UniProtKB-EC"/>
</dbReference>
<evidence type="ECO:0000256" key="1">
    <source>
        <dbReference type="ARBA" id="ARBA00005163"/>
    </source>
</evidence>
<comment type="caution">
    <text evidence="6">The sequence shown here is derived from an EMBL/GenBank/DDBJ whole genome shotgun (WGS) entry which is preliminary data.</text>
</comment>
<comment type="similarity">
    <text evidence="2 5">Belongs to the citrate synthase family.</text>
</comment>
<reference evidence="6 7" key="1">
    <citation type="submission" date="2018-07" db="EMBL/GenBank/DDBJ databases">
        <title>High-quality-draft genome sequence of Gaiella occulta.</title>
        <authorList>
            <person name="Severino R."/>
            <person name="Froufe H.J.C."/>
            <person name="Rainey F.A."/>
            <person name="Barroso C."/>
            <person name="Albuquerque L."/>
            <person name="Lobo-Da-Cunha A."/>
            <person name="Da Costa M.S."/>
            <person name="Egas C."/>
        </authorList>
    </citation>
    <scope>NUCLEOTIDE SEQUENCE [LARGE SCALE GENOMIC DNA]</scope>
    <source>
        <strain evidence="6 7">F2-233</strain>
    </source>
</reference>